<keyword evidence="14" id="KW-1185">Reference proteome</keyword>
<keyword evidence="5 11" id="KW-0812">Transmembrane</keyword>
<name>A0A9Q0K811_9MAGN</name>
<keyword evidence="4 11" id="KW-0808">Transferase</keyword>
<evidence type="ECO:0000256" key="11">
    <source>
        <dbReference type="RuleBase" id="RU367023"/>
    </source>
</evidence>
<evidence type="ECO:0000256" key="1">
    <source>
        <dbReference type="ARBA" id="ARBA00004477"/>
    </source>
</evidence>
<dbReference type="InterPro" id="IPR007130">
    <property type="entry name" value="DAGAT"/>
</dbReference>
<dbReference type="GO" id="GO:0019432">
    <property type="term" value="P:triglyceride biosynthetic process"/>
    <property type="evidence" value="ECO:0007669"/>
    <property type="project" value="TreeGrafter"/>
</dbReference>
<evidence type="ECO:0000313" key="14">
    <source>
        <dbReference type="Proteomes" id="UP001141806"/>
    </source>
</evidence>
<feature type="coiled-coil region" evidence="12">
    <location>
        <begin position="38"/>
        <end position="65"/>
    </location>
</feature>
<keyword evidence="10" id="KW-0012">Acyltransferase</keyword>
<keyword evidence="9 11" id="KW-0472">Membrane</keyword>
<dbReference type="GO" id="GO:0004144">
    <property type="term" value="F:diacylglycerol O-acyltransferase activity"/>
    <property type="evidence" value="ECO:0007669"/>
    <property type="project" value="TreeGrafter"/>
</dbReference>
<evidence type="ECO:0000256" key="2">
    <source>
        <dbReference type="ARBA" id="ARBA00005420"/>
    </source>
</evidence>
<dbReference type="PANTHER" id="PTHR12317:SF63">
    <property type="entry name" value="DIACYLGLYCEROL O-ACYLTRANSFERASE 2"/>
    <property type="match status" value="1"/>
</dbReference>
<evidence type="ECO:0000256" key="3">
    <source>
        <dbReference type="ARBA" id="ARBA00022516"/>
    </source>
</evidence>
<evidence type="ECO:0000256" key="4">
    <source>
        <dbReference type="ARBA" id="ARBA00022679"/>
    </source>
</evidence>
<feature type="transmembrane region" description="Helical" evidence="11">
    <location>
        <begin position="147"/>
        <end position="163"/>
    </location>
</feature>
<reference evidence="13" key="1">
    <citation type="journal article" date="2023" name="Plant J.">
        <title>The genome of the king protea, Protea cynaroides.</title>
        <authorList>
            <person name="Chang J."/>
            <person name="Duong T.A."/>
            <person name="Schoeman C."/>
            <person name="Ma X."/>
            <person name="Roodt D."/>
            <person name="Barker N."/>
            <person name="Li Z."/>
            <person name="Van de Peer Y."/>
            <person name="Mizrachi E."/>
        </authorList>
    </citation>
    <scope>NUCLEOTIDE SEQUENCE</scope>
    <source>
        <tissue evidence="13">Young leaves</tissue>
    </source>
</reference>
<dbReference type="SUPFAM" id="SSF69593">
    <property type="entry name" value="Glycerol-3-phosphate (1)-acyltransferase"/>
    <property type="match status" value="1"/>
</dbReference>
<dbReference type="PANTHER" id="PTHR12317">
    <property type="entry name" value="DIACYLGLYCEROL O-ACYLTRANSFERASE"/>
    <property type="match status" value="1"/>
</dbReference>
<evidence type="ECO:0000256" key="5">
    <source>
        <dbReference type="ARBA" id="ARBA00022692"/>
    </source>
</evidence>
<keyword evidence="8" id="KW-0443">Lipid metabolism</keyword>
<keyword evidence="6 11" id="KW-0256">Endoplasmic reticulum</keyword>
<keyword evidence="3" id="KW-0444">Lipid biosynthesis</keyword>
<keyword evidence="7 11" id="KW-1133">Transmembrane helix</keyword>
<organism evidence="13 14">
    <name type="scientific">Protea cynaroides</name>
    <dbReference type="NCBI Taxonomy" id="273540"/>
    <lineage>
        <taxon>Eukaryota</taxon>
        <taxon>Viridiplantae</taxon>
        <taxon>Streptophyta</taxon>
        <taxon>Embryophyta</taxon>
        <taxon>Tracheophyta</taxon>
        <taxon>Spermatophyta</taxon>
        <taxon>Magnoliopsida</taxon>
        <taxon>Proteales</taxon>
        <taxon>Proteaceae</taxon>
        <taxon>Protea</taxon>
    </lineage>
</organism>
<protein>
    <recommendedName>
        <fullName evidence="11">Acyltransferase</fullName>
        <ecNumber evidence="11">2.3.1.-</ecNumber>
    </recommendedName>
</protein>
<dbReference type="EMBL" id="JAMYWD010000007">
    <property type="protein sequence ID" value="KAJ4965536.1"/>
    <property type="molecule type" value="Genomic_DNA"/>
</dbReference>
<comment type="similarity">
    <text evidence="2 11">Belongs to the diacylglycerol acyltransferase family.</text>
</comment>
<comment type="subcellular location">
    <subcellularLocation>
        <location evidence="1 11">Endoplasmic reticulum membrane</location>
        <topology evidence="1 11">Multi-pass membrane protein</topology>
    </subcellularLocation>
</comment>
<gene>
    <name evidence="13" type="ORF">NE237_017385</name>
</gene>
<dbReference type="AlphaFoldDB" id="A0A9Q0K811"/>
<evidence type="ECO:0000256" key="6">
    <source>
        <dbReference type="ARBA" id="ARBA00022824"/>
    </source>
</evidence>
<keyword evidence="12" id="KW-0175">Coiled coil</keyword>
<evidence type="ECO:0000256" key="7">
    <source>
        <dbReference type="ARBA" id="ARBA00022989"/>
    </source>
</evidence>
<evidence type="ECO:0000256" key="9">
    <source>
        <dbReference type="ARBA" id="ARBA00023136"/>
    </source>
</evidence>
<dbReference type="Pfam" id="PF03982">
    <property type="entry name" value="DAGAT"/>
    <property type="match status" value="1"/>
</dbReference>
<evidence type="ECO:0000256" key="10">
    <source>
        <dbReference type="ARBA" id="ARBA00023315"/>
    </source>
</evidence>
<dbReference type="Proteomes" id="UP001141806">
    <property type="component" value="Unassembled WGS sequence"/>
</dbReference>
<accession>A0A9Q0K811</accession>
<comment type="caution">
    <text evidence="13">The sequence shown here is derived from an EMBL/GenBank/DDBJ whole genome shotgun (WGS) entry which is preliminary data.</text>
</comment>
<sequence length="415" mass="47023">MTKALSDQLAFARYGMEIGAGSIMKLQEWLLNRKLTGKPDADKKIQELNTELDNANQRCEVYGANLLAVSKDMEEQKLRLTVKVQNEIKGNREPSSVDGGDKHEVTVIQGKPSSMQNTIIALALWLGAIHFNVALVLVALVFLPKCLTLTVFALLLFFMVIPIDEKSKPGRRLARYICKHVCGYFPVTLYVEDIEAFDPKQAYVFGYEPHSVLPVGIISLADLTGFMPLTKIKVLASSAVFYTPFLRHIWTWLGHKPVTRRNFTSLLESGYSCIVVPGGLRETFLMEHGSEIAFLKKRKGFVRVALETGRPLVPVFCFGQSNVYRWWRPSWKLILQLARAIKLTPIVFWGIFGTPVPYQHPIQVVVGRPIELKRNPQPTVEEVNEIHSKFVEAMRELFEKHKARVGHADLELRIL</sequence>
<proteinExistence type="inferred from homology"/>
<dbReference type="OrthoDB" id="264532at2759"/>
<feature type="transmembrane region" description="Helical" evidence="11">
    <location>
        <begin position="119"/>
        <end position="141"/>
    </location>
</feature>
<dbReference type="EC" id="2.3.1.-" evidence="11"/>
<dbReference type="CDD" id="cd07987">
    <property type="entry name" value="LPLAT_MGAT-like"/>
    <property type="match status" value="1"/>
</dbReference>
<evidence type="ECO:0000256" key="8">
    <source>
        <dbReference type="ARBA" id="ARBA00023098"/>
    </source>
</evidence>
<dbReference type="GO" id="GO:0005789">
    <property type="term" value="C:endoplasmic reticulum membrane"/>
    <property type="evidence" value="ECO:0007669"/>
    <property type="project" value="UniProtKB-SubCell"/>
</dbReference>
<evidence type="ECO:0000256" key="12">
    <source>
        <dbReference type="SAM" id="Coils"/>
    </source>
</evidence>
<evidence type="ECO:0000313" key="13">
    <source>
        <dbReference type="EMBL" id="KAJ4965536.1"/>
    </source>
</evidence>